<reference evidence="2" key="1">
    <citation type="submission" date="2021-02" db="EMBL/GenBank/DDBJ databases">
        <authorList>
            <person name="Nowell W R."/>
        </authorList>
    </citation>
    <scope>NUCLEOTIDE SEQUENCE</scope>
</reference>
<feature type="compositionally biased region" description="Low complexity" evidence="1">
    <location>
        <begin position="143"/>
        <end position="203"/>
    </location>
</feature>
<keyword evidence="5" id="KW-1185">Reference proteome</keyword>
<comment type="caution">
    <text evidence="2">The sequence shown here is derived from an EMBL/GenBank/DDBJ whole genome shotgun (WGS) entry which is preliminary data.</text>
</comment>
<dbReference type="EMBL" id="CAJNXB010000529">
    <property type="protein sequence ID" value="CAF3063502.1"/>
    <property type="molecule type" value="Genomic_DNA"/>
</dbReference>
<feature type="compositionally biased region" description="Low complexity" evidence="1">
    <location>
        <begin position="76"/>
        <end position="100"/>
    </location>
</feature>
<feature type="compositionally biased region" description="Polar residues" evidence="1">
    <location>
        <begin position="101"/>
        <end position="111"/>
    </location>
</feature>
<dbReference type="Proteomes" id="UP000663873">
    <property type="component" value="Unassembled WGS sequence"/>
</dbReference>
<organism evidence="2 4">
    <name type="scientific">Rotaria socialis</name>
    <dbReference type="NCBI Taxonomy" id="392032"/>
    <lineage>
        <taxon>Eukaryota</taxon>
        <taxon>Metazoa</taxon>
        <taxon>Spiralia</taxon>
        <taxon>Gnathifera</taxon>
        <taxon>Rotifera</taxon>
        <taxon>Eurotatoria</taxon>
        <taxon>Bdelloidea</taxon>
        <taxon>Philodinida</taxon>
        <taxon>Philodinidae</taxon>
        <taxon>Rotaria</taxon>
    </lineage>
</organism>
<evidence type="ECO:0000313" key="4">
    <source>
        <dbReference type="Proteomes" id="UP000663825"/>
    </source>
</evidence>
<evidence type="ECO:0000313" key="3">
    <source>
        <dbReference type="EMBL" id="CAF4402569.1"/>
    </source>
</evidence>
<evidence type="ECO:0000313" key="5">
    <source>
        <dbReference type="Proteomes" id="UP000663873"/>
    </source>
</evidence>
<dbReference type="Proteomes" id="UP000663825">
    <property type="component" value="Unassembled WGS sequence"/>
</dbReference>
<proteinExistence type="predicted"/>
<feature type="compositionally biased region" description="Polar residues" evidence="1">
    <location>
        <begin position="219"/>
        <end position="239"/>
    </location>
</feature>
<accession>A0A817MGF9</accession>
<feature type="compositionally biased region" description="Low complexity" evidence="1">
    <location>
        <begin position="271"/>
        <end position="284"/>
    </location>
</feature>
<protein>
    <submittedName>
        <fullName evidence="2">Uncharacterized protein</fullName>
    </submittedName>
</protein>
<dbReference type="EMBL" id="CAJOBP010003380">
    <property type="protein sequence ID" value="CAF4402569.1"/>
    <property type="molecule type" value="Genomic_DNA"/>
</dbReference>
<sequence>MTEIDPDCSDHWLKHKFIQKLRSNIRTRLYVDINLPIRDIVRKSQNIESSIEQQKVDEKLKLVANQEKKNIPSLLTNNLSINSNNHQPLSSPPTNNLSSSRYTSDNIFSTHNTSNLNTYNNQNNLNNNSNNNYNFRPYREKNYNNLSYVNNFNKPTNQYNNNYNNNNNNNNNNNQNHNNKNNPNRINRNSNYNNNTNHNSIGNHPRSILNSYNSSNNSTRSRPPQSTNLDNGNRSSTSKTTRLWCSHCQRHGHSYERCSSNPDSINYRPNSSSYHYSSSPSHLP</sequence>
<feature type="compositionally biased region" description="Low complexity" evidence="1">
    <location>
        <begin position="112"/>
        <end position="134"/>
    </location>
</feature>
<dbReference type="AlphaFoldDB" id="A0A817MGF9"/>
<feature type="compositionally biased region" description="Polar residues" evidence="1">
    <location>
        <begin position="257"/>
        <end position="270"/>
    </location>
</feature>
<evidence type="ECO:0000256" key="1">
    <source>
        <dbReference type="SAM" id="MobiDB-lite"/>
    </source>
</evidence>
<name>A0A817MGF9_9BILA</name>
<feature type="region of interest" description="Disordered" evidence="1">
    <location>
        <begin position="76"/>
        <end position="239"/>
    </location>
</feature>
<evidence type="ECO:0000313" key="2">
    <source>
        <dbReference type="EMBL" id="CAF3063502.1"/>
    </source>
</evidence>
<feature type="region of interest" description="Disordered" evidence="1">
    <location>
        <begin position="253"/>
        <end position="284"/>
    </location>
</feature>
<gene>
    <name evidence="2" type="ORF">TIS948_LOCUS4680</name>
    <name evidence="3" type="ORF">UJA718_LOCUS19224</name>
</gene>